<feature type="region of interest" description="Disordered" evidence="1">
    <location>
        <begin position="1"/>
        <end position="40"/>
    </location>
</feature>
<reference evidence="2" key="1">
    <citation type="submission" date="2009-11" db="EMBL/GenBank/DDBJ databases">
        <authorList>
            <consortium name="The Broad Institute Genome Sequencing Platform"/>
            <person name="Ward D."/>
            <person name="Feldgarden M."/>
            <person name="Earl A."/>
            <person name="Young S.K."/>
            <person name="Zeng Q."/>
            <person name="Koehrsen M."/>
            <person name="Alvarado L."/>
            <person name="Berlin A."/>
            <person name="Bochicchio J."/>
            <person name="Borenstein D."/>
            <person name="Chapman S.B."/>
            <person name="Chen Z."/>
            <person name="Engels R."/>
            <person name="Freedman E."/>
            <person name="Gellesch M."/>
            <person name="Goldberg J."/>
            <person name="Griggs A."/>
            <person name="Gujja S."/>
            <person name="Heilman E."/>
            <person name="Heiman D."/>
            <person name="Hepburn T."/>
            <person name="Howarth C."/>
            <person name="Jen D."/>
            <person name="Larson L."/>
            <person name="Lewis B."/>
            <person name="Mehta T."/>
            <person name="Park D."/>
            <person name="Pearson M."/>
            <person name="Roberts A."/>
            <person name="Saif S."/>
            <person name="Shea T."/>
            <person name="Shenoy N."/>
            <person name="Sisk P."/>
            <person name="Stolte C."/>
            <person name="Sykes S."/>
            <person name="Thomson T."/>
            <person name="Walk T."/>
            <person name="White J."/>
            <person name="Yandava C."/>
            <person name="Izard J."/>
            <person name="Baranova O.V."/>
            <person name="Blanton J.M."/>
            <person name="Tanner A.C."/>
            <person name="Dewhirst F.E."/>
            <person name="Haas B."/>
            <person name="Nusbaum C."/>
            <person name="Birren B."/>
        </authorList>
    </citation>
    <scope>NUCLEOTIDE SEQUENCE [LARGE SCALE GENOMIC DNA]</scope>
    <source>
        <strain evidence="2">1-1 BBBD Race 1</strain>
    </source>
</reference>
<reference evidence="2" key="2">
    <citation type="submission" date="2016-05" db="EMBL/GenBank/DDBJ databases">
        <title>Comparative analysis highlights variable genome content of wheat rusts and divergence of the mating loci.</title>
        <authorList>
            <person name="Cuomo C.A."/>
            <person name="Bakkeren G."/>
            <person name="Szabo L."/>
            <person name="Khalil H."/>
            <person name="Joly D."/>
            <person name="Goldberg J."/>
            <person name="Young S."/>
            <person name="Zeng Q."/>
            <person name="Fellers J."/>
        </authorList>
    </citation>
    <scope>NUCLEOTIDE SEQUENCE [LARGE SCALE GENOMIC DNA]</scope>
    <source>
        <strain evidence="2">1-1 BBBD Race 1</strain>
    </source>
</reference>
<dbReference type="VEuPathDB" id="FungiDB:PTTG_28923"/>
<dbReference type="OrthoDB" id="2507498at2759"/>
<dbReference type="EMBL" id="ADAS02000155">
    <property type="protein sequence ID" value="OAV88764.1"/>
    <property type="molecule type" value="Genomic_DNA"/>
</dbReference>
<keyword evidence="4" id="KW-1185">Reference proteome</keyword>
<organism evidence="2">
    <name type="scientific">Puccinia triticina (isolate 1-1 / race 1 (BBBD))</name>
    <name type="common">Brown leaf rust fungus</name>
    <dbReference type="NCBI Taxonomy" id="630390"/>
    <lineage>
        <taxon>Eukaryota</taxon>
        <taxon>Fungi</taxon>
        <taxon>Dikarya</taxon>
        <taxon>Basidiomycota</taxon>
        <taxon>Pucciniomycotina</taxon>
        <taxon>Pucciniomycetes</taxon>
        <taxon>Pucciniales</taxon>
        <taxon>Pucciniaceae</taxon>
        <taxon>Puccinia</taxon>
    </lineage>
</organism>
<gene>
    <name evidence="2" type="ORF">PTTG_28923</name>
</gene>
<sequence length="301" mass="34872">METDIPDLNSDHDSENSKTGSEVDDPQFPYRGGPGHPDASQETLKIMHEMLQEKGMRRFRLDVSSPLSATDNRFCLNVARNIFVQLVECGEYDGLKPDEKDPENILRHLTSYAKERFFRKYRERTTWTSEQQAQKTKSNLRRARRINLIKLRQETAVEIGGLEKFRSIIDKCTSDDETDDEAPVASTSTTRNERLKFCKVRLMAWRSEDVKKAMILLDQYREEKQAGKPNKRIGVQPRIRRRADQNVVHSKIEPPEGSSRDIYDKNWLELQNQETILSLKISSRLVMPGVLQVLNRAIPQN</sequence>
<proteinExistence type="predicted"/>
<accession>A0A180G824</accession>
<reference evidence="3 4" key="3">
    <citation type="journal article" date="2017" name="G3 (Bethesda)">
        <title>Comparative analysis highlights variable genome content of wheat rusts and divergence of the mating loci.</title>
        <authorList>
            <person name="Cuomo C.A."/>
            <person name="Bakkeren G."/>
            <person name="Khalil H.B."/>
            <person name="Panwar V."/>
            <person name="Joly D."/>
            <person name="Linning R."/>
            <person name="Sakthikumar S."/>
            <person name="Song X."/>
            <person name="Adiconis X."/>
            <person name="Fan L."/>
            <person name="Goldberg J.M."/>
            <person name="Levin J.Z."/>
            <person name="Young S."/>
            <person name="Zeng Q."/>
            <person name="Anikster Y."/>
            <person name="Bruce M."/>
            <person name="Wang M."/>
            <person name="Yin C."/>
            <person name="McCallum B."/>
            <person name="Szabo L.J."/>
            <person name="Hulbert S."/>
            <person name="Chen X."/>
            <person name="Fellers J.P."/>
        </authorList>
    </citation>
    <scope>NUCLEOTIDE SEQUENCE</scope>
    <source>
        <strain evidence="3">isolate 1-1 / race 1 (BBBD)</strain>
        <strain evidence="4">Isolate 1-1 / race 1 (BBBD)</strain>
    </source>
</reference>
<name>A0A180G824_PUCT1</name>
<evidence type="ECO:0000313" key="2">
    <source>
        <dbReference type="EMBL" id="OAV88764.1"/>
    </source>
</evidence>
<protein>
    <submittedName>
        <fullName evidence="2 3">Uncharacterized protein</fullName>
    </submittedName>
</protein>
<evidence type="ECO:0000313" key="3">
    <source>
        <dbReference type="EnsemblFungi" id="PTTG_28923-t43_1-p1"/>
    </source>
</evidence>
<dbReference type="EnsemblFungi" id="PTTG_28923-t43_1">
    <property type="protein sequence ID" value="PTTG_28923-t43_1-p1"/>
    <property type="gene ID" value="PTTG_28923"/>
</dbReference>
<evidence type="ECO:0000313" key="4">
    <source>
        <dbReference type="Proteomes" id="UP000005240"/>
    </source>
</evidence>
<dbReference type="AlphaFoldDB" id="A0A180G824"/>
<evidence type="ECO:0000256" key="1">
    <source>
        <dbReference type="SAM" id="MobiDB-lite"/>
    </source>
</evidence>
<dbReference type="Proteomes" id="UP000005240">
    <property type="component" value="Unassembled WGS sequence"/>
</dbReference>
<reference evidence="3" key="4">
    <citation type="submission" date="2025-05" db="UniProtKB">
        <authorList>
            <consortium name="EnsemblFungi"/>
        </authorList>
    </citation>
    <scope>IDENTIFICATION</scope>
    <source>
        <strain evidence="3">isolate 1-1 / race 1 (BBBD)</strain>
    </source>
</reference>